<organism evidence="1 2">
    <name type="scientific">Mucilaginibacter antarcticus</name>
    <dbReference type="NCBI Taxonomy" id="1855725"/>
    <lineage>
        <taxon>Bacteria</taxon>
        <taxon>Pseudomonadati</taxon>
        <taxon>Bacteroidota</taxon>
        <taxon>Sphingobacteriia</taxon>
        <taxon>Sphingobacteriales</taxon>
        <taxon>Sphingobacteriaceae</taxon>
        <taxon>Mucilaginibacter</taxon>
    </lineage>
</organism>
<evidence type="ECO:0000313" key="2">
    <source>
        <dbReference type="Proteomes" id="UP001597601"/>
    </source>
</evidence>
<comment type="caution">
    <text evidence="1">The sequence shown here is derived from an EMBL/GenBank/DDBJ whole genome shotgun (WGS) entry which is preliminary data.</text>
</comment>
<evidence type="ECO:0000313" key="1">
    <source>
        <dbReference type="EMBL" id="MFD2865973.1"/>
    </source>
</evidence>
<gene>
    <name evidence="1" type="ORF">ACFSYC_14830</name>
</gene>
<name>A0ABW5XRU7_9SPHI</name>
<keyword evidence="2" id="KW-1185">Reference proteome</keyword>
<evidence type="ECO:0008006" key="3">
    <source>
        <dbReference type="Google" id="ProtNLM"/>
    </source>
</evidence>
<proteinExistence type="predicted"/>
<sequence length="214" mass="23698">MEKNLIQLCGDKVLMLLFVVLMGVPALSFAQKRQIGSLAYLNTIAGVNGIKVGTDVATISYSKLKYLDDDGKFDADSCLKFAVSDTARLKLDNDVRLNMIGVRTFKNKIVNIYLFFPKENGYKIVKEFIANYGGFFSKPDANADIYKWDSETVNLSVMYQADVEDGVAIFTSKPLVQHISQEKEAIAARKKAKEMQATKAAAAAAKNVLTYARQ</sequence>
<reference evidence="2" key="1">
    <citation type="journal article" date="2019" name="Int. J. Syst. Evol. Microbiol.">
        <title>The Global Catalogue of Microorganisms (GCM) 10K type strain sequencing project: providing services to taxonomists for standard genome sequencing and annotation.</title>
        <authorList>
            <consortium name="The Broad Institute Genomics Platform"/>
            <consortium name="The Broad Institute Genome Sequencing Center for Infectious Disease"/>
            <person name="Wu L."/>
            <person name="Ma J."/>
        </authorList>
    </citation>
    <scope>NUCLEOTIDE SEQUENCE [LARGE SCALE GENOMIC DNA]</scope>
    <source>
        <strain evidence="2">KCTC 52232</strain>
    </source>
</reference>
<accession>A0ABW5XRU7</accession>
<dbReference type="EMBL" id="JBHUON010000019">
    <property type="protein sequence ID" value="MFD2865973.1"/>
    <property type="molecule type" value="Genomic_DNA"/>
</dbReference>
<dbReference type="Proteomes" id="UP001597601">
    <property type="component" value="Unassembled WGS sequence"/>
</dbReference>
<protein>
    <recommendedName>
        <fullName evidence="3">DUF4468 domain-containing protein</fullName>
    </recommendedName>
</protein>
<dbReference type="RefSeq" id="WP_377129201.1">
    <property type="nucleotide sequence ID" value="NZ_JBHUHN010000001.1"/>
</dbReference>